<dbReference type="PANTHER" id="PTHR34846:SF5">
    <property type="entry name" value="CARBOXYMUCONOLACTONE DECARBOXYLASE-LIKE DOMAIN-CONTAINING PROTEIN"/>
    <property type="match status" value="1"/>
</dbReference>
<dbReference type="AlphaFoldDB" id="A0AA90NMY1"/>
<dbReference type="PANTHER" id="PTHR34846">
    <property type="entry name" value="4-CARBOXYMUCONOLACTONE DECARBOXYLASE FAMILY PROTEIN (AFU_ORTHOLOGUE AFUA_6G11590)"/>
    <property type="match status" value="1"/>
</dbReference>
<comment type="caution">
    <text evidence="2">The sequence shown here is derived from an EMBL/GenBank/DDBJ whole genome shotgun (WGS) entry which is preliminary data.</text>
</comment>
<evidence type="ECO:0000256" key="1">
    <source>
        <dbReference type="SAM" id="SignalP"/>
    </source>
</evidence>
<keyword evidence="3" id="KW-1185">Reference proteome</keyword>
<sequence>MSRANLFFNLLWKLLPAANLANFYHHCMSISQAEDFLLRSSQAERSSSTKSQTPDCPQLEKPLRSFTTYIKGYGTLPLNDRSLVILRSAHLNRSYHLLRSLSIMALDHGLQPSDIQLIPLGRYAPGWSIKEQLLIRATDDLNKKQGLDVKIWKKLRTFYSHGQILDIIFCAGAFHLCES</sequence>
<name>A0AA90NMY1_9GAMM</name>
<dbReference type="SUPFAM" id="SSF69118">
    <property type="entry name" value="AhpD-like"/>
    <property type="match status" value="1"/>
</dbReference>
<dbReference type="EMBL" id="JASXSV010000020">
    <property type="protein sequence ID" value="MDP0589763.1"/>
    <property type="molecule type" value="Genomic_DNA"/>
</dbReference>
<gene>
    <name evidence="2" type="ORF">QS748_11470</name>
</gene>
<evidence type="ECO:0000313" key="2">
    <source>
        <dbReference type="EMBL" id="MDP0589763.1"/>
    </source>
</evidence>
<feature type="chain" id="PRO_5041682747" evidence="1">
    <location>
        <begin position="22"/>
        <end position="179"/>
    </location>
</feature>
<dbReference type="InterPro" id="IPR029032">
    <property type="entry name" value="AhpD-like"/>
</dbReference>
<accession>A0AA90NMY1</accession>
<protein>
    <submittedName>
        <fullName evidence="2">Uncharacterized protein</fullName>
    </submittedName>
</protein>
<proteinExistence type="predicted"/>
<reference evidence="2 3" key="1">
    <citation type="journal article" date="2023" name="bioRxiv">
        <title>An intranuclear bacterial parasite of deep-sea mussels expresses apoptosis inhibitors acquired from its host.</title>
        <authorList>
            <person name="Gonzalez Porras M.A."/>
            <person name="Assie A."/>
            <person name="Tietjen M."/>
            <person name="Violette M."/>
            <person name="Kleiner M."/>
            <person name="Gruber-Vodicka H."/>
            <person name="Dubilier N."/>
            <person name="Leisch N."/>
        </authorList>
    </citation>
    <scope>NUCLEOTIDE SEQUENCE [LARGE SCALE GENOMIC DNA]</scope>
    <source>
        <strain evidence="2">IAP13</strain>
    </source>
</reference>
<organism evidence="2 3">
    <name type="scientific">Candidatus Endonucleibacter bathymodioli</name>
    <dbReference type="NCBI Taxonomy" id="539814"/>
    <lineage>
        <taxon>Bacteria</taxon>
        <taxon>Pseudomonadati</taxon>
        <taxon>Pseudomonadota</taxon>
        <taxon>Gammaproteobacteria</taxon>
        <taxon>Oceanospirillales</taxon>
        <taxon>Endozoicomonadaceae</taxon>
        <taxon>Candidatus Endonucleibacter</taxon>
    </lineage>
</organism>
<keyword evidence="1" id="KW-0732">Signal</keyword>
<dbReference type="Gene3D" id="1.20.1290.10">
    <property type="entry name" value="AhpD-like"/>
    <property type="match status" value="1"/>
</dbReference>
<evidence type="ECO:0000313" key="3">
    <source>
        <dbReference type="Proteomes" id="UP001178148"/>
    </source>
</evidence>
<dbReference type="Proteomes" id="UP001178148">
    <property type="component" value="Unassembled WGS sequence"/>
</dbReference>
<feature type="signal peptide" evidence="1">
    <location>
        <begin position="1"/>
        <end position="21"/>
    </location>
</feature>